<name>A0A3S0VAZ9_9MICO</name>
<dbReference type="EMBL" id="RZGZ01000002">
    <property type="protein sequence ID" value="RUR01106.1"/>
    <property type="molecule type" value="Genomic_DNA"/>
</dbReference>
<dbReference type="InterPro" id="IPR036366">
    <property type="entry name" value="PGBDSf"/>
</dbReference>
<dbReference type="AlphaFoldDB" id="A0A3S0VAZ9"/>
<organism evidence="1 2">
    <name type="scientific">Labedella endophytica</name>
    <dbReference type="NCBI Taxonomy" id="1523160"/>
    <lineage>
        <taxon>Bacteria</taxon>
        <taxon>Bacillati</taxon>
        <taxon>Actinomycetota</taxon>
        <taxon>Actinomycetes</taxon>
        <taxon>Micrococcales</taxon>
        <taxon>Microbacteriaceae</taxon>
        <taxon>Labedella</taxon>
    </lineage>
</organism>
<dbReference type="SUPFAM" id="SSF47090">
    <property type="entry name" value="PGBD-like"/>
    <property type="match status" value="1"/>
</dbReference>
<dbReference type="Proteomes" id="UP000274909">
    <property type="component" value="Unassembled WGS sequence"/>
</dbReference>
<protein>
    <submittedName>
        <fullName evidence="1">Peptidoglycan-binding protein</fullName>
    </submittedName>
</protein>
<dbReference type="RefSeq" id="WP_127048249.1">
    <property type="nucleotide sequence ID" value="NZ_RZGZ01000002.1"/>
</dbReference>
<gene>
    <name evidence="1" type="ORF">ELQ94_06150</name>
</gene>
<evidence type="ECO:0000313" key="1">
    <source>
        <dbReference type="EMBL" id="RUR01106.1"/>
    </source>
</evidence>
<evidence type="ECO:0000313" key="2">
    <source>
        <dbReference type="Proteomes" id="UP000274909"/>
    </source>
</evidence>
<comment type="caution">
    <text evidence="1">The sequence shown here is derived from an EMBL/GenBank/DDBJ whole genome shotgun (WGS) entry which is preliminary data.</text>
</comment>
<reference evidence="1 2" key="1">
    <citation type="submission" date="2018-12" db="EMBL/GenBank/DDBJ databases">
        <authorList>
            <person name="Li F."/>
        </authorList>
    </citation>
    <scope>NUCLEOTIDE SEQUENCE [LARGE SCALE GENOMIC DNA]</scope>
    <source>
        <strain evidence="1 2">EGI 6500705</strain>
    </source>
</reference>
<proteinExistence type="predicted"/>
<dbReference type="InterPro" id="IPR036365">
    <property type="entry name" value="PGBD-like_sf"/>
</dbReference>
<dbReference type="Gene3D" id="1.10.101.10">
    <property type="entry name" value="PGBD-like superfamily/PGBD"/>
    <property type="match status" value="1"/>
</dbReference>
<keyword evidence="2" id="KW-1185">Reference proteome</keyword>
<sequence>MTRGTNRARGGRALGAVLVALVVAFAIGVGIAAIVVAPASPQALETPDTITAVPVGVQPFDDARSVDVGFSLGSATTLTSPGDGRVTRFACAAGDSIRSGESLLAIDGSPVLTLSTRVPLWRDLVEEDTGDDVRALQQELARLGEPVTVDGILGTETLDALERRFRAIGDTEVLEAITAMRILWIPSPSVAIDACELGTGASVAVGEPLATLAAGLAAATVEQLPDDLVPGERVLVVDGERLPLTSDGIVTDTAALATLTSSSSLREAVLGEATSFTASMELAEPVDISVVPPSAVVAIDGATGCVVAGDVARPVDIVGSQLGQTLVRFTDDAAAPPSVAVQPAESTTCG</sequence>
<dbReference type="OrthoDB" id="3238883at2"/>
<accession>A0A3S0VAZ9</accession>